<feature type="signal peptide" evidence="1">
    <location>
        <begin position="1"/>
        <end position="22"/>
    </location>
</feature>
<reference evidence="3" key="1">
    <citation type="journal article" date="2019" name="Int. J. Syst. Evol. Microbiol.">
        <title>The Global Catalogue of Microorganisms (GCM) 10K type strain sequencing project: providing services to taxonomists for standard genome sequencing and annotation.</title>
        <authorList>
            <consortium name="The Broad Institute Genomics Platform"/>
            <consortium name="The Broad Institute Genome Sequencing Center for Infectious Disease"/>
            <person name="Wu L."/>
            <person name="Ma J."/>
        </authorList>
    </citation>
    <scope>NUCLEOTIDE SEQUENCE [LARGE SCALE GENOMIC DNA]</scope>
    <source>
        <strain evidence="3">CGMCC 1.15905</strain>
    </source>
</reference>
<dbReference type="RefSeq" id="WP_188661167.1">
    <property type="nucleotide sequence ID" value="NZ_BMKC01000001.1"/>
</dbReference>
<dbReference type="Proteomes" id="UP000623419">
    <property type="component" value="Unassembled WGS sequence"/>
</dbReference>
<evidence type="ECO:0000313" key="2">
    <source>
        <dbReference type="EMBL" id="GGA70762.1"/>
    </source>
</evidence>
<sequence>MNKLTWSALAVLGAVLASSASAQYGGGWGEDDESTTSAEPAVIELRVCNRSGKDALVAISYVPVDQTRFYNRGWFRVNDGECKNLVETSNANFYFYADVVGSDRRWAGNHTLCVEYPGPYNFYSGSSDYCAEHQEVRKFVAASTQEPGTYTWNLDP</sequence>
<feature type="chain" id="PRO_5047281198" description="DUF1036 domain-containing protein" evidence="1">
    <location>
        <begin position="23"/>
        <end position="156"/>
    </location>
</feature>
<keyword evidence="3" id="KW-1185">Reference proteome</keyword>
<evidence type="ECO:0000313" key="3">
    <source>
        <dbReference type="Proteomes" id="UP000623419"/>
    </source>
</evidence>
<protein>
    <recommendedName>
        <fullName evidence="4">DUF1036 domain-containing protein</fullName>
    </recommendedName>
</protein>
<keyword evidence="1" id="KW-0732">Signal</keyword>
<organism evidence="2 3">
    <name type="scientific">Arenimonas soli</name>
    <dbReference type="NCBI Taxonomy" id="2269504"/>
    <lineage>
        <taxon>Bacteria</taxon>
        <taxon>Pseudomonadati</taxon>
        <taxon>Pseudomonadota</taxon>
        <taxon>Gammaproteobacteria</taxon>
        <taxon>Lysobacterales</taxon>
        <taxon>Lysobacteraceae</taxon>
        <taxon>Arenimonas</taxon>
    </lineage>
</organism>
<proteinExistence type="predicted"/>
<evidence type="ECO:0008006" key="4">
    <source>
        <dbReference type="Google" id="ProtNLM"/>
    </source>
</evidence>
<comment type="caution">
    <text evidence="2">The sequence shown here is derived from an EMBL/GenBank/DDBJ whole genome shotgun (WGS) entry which is preliminary data.</text>
</comment>
<name>A0ABQ1HDI1_9GAMM</name>
<dbReference type="InterPro" id="IPR009380">
    <property type="entry name" value="DUF1036"/>
</dbReference>
<evidence type="ECO:0000256" key="1">
    <source>
        <dbReference type="SAM" id="SignalP"/>
    </source>
</evidence>
<accession>A0ABQ1HDI1</accession>
<dbReference type="Pfam" id="PF06282">
    <property type="entry name" value="DUF1036"/>
    <property type="match status" value="1"/>
</dbReference>
<gene>
    <name evidence="2" type="ORF">GCM10011521_06070</name>
</gene>
<dbReference type="EMBL" id="BMKC01000001">
    <property type="protein sequence ID" value="GGA70762.1"/>
    <property type="molecule type" value="Genomic_DNA"/>
</dbReference>